<dbReference type="AlphaFoldDB" id="A0AAN9FKJ8"/>
<protein>
    <submittedName>
        <fullName evidence="1">Uncharacterized protein</fullName>
    </submittedName>
</protein>
<dbReference type="PANTHER" id="PTHR37227">
    <property type="entry name" value="OS01G0219000 PROTEIN"/>
    <property type="match status" value="1"/>
</dbReference>
<reference evidence="1 2" key="1">
    <citation type="submission" date="2024-01" db="EMBL/GenBank/DDBJ databases">
        <title>The genomes of 5 underutilized Papilionoideae crops provide insights into root nodulation and disease resistanc.</title>
        <authorList>
            <person name="Yuan L."/>
        </authorList>
    </citation>
    <scope>NUCLEOTIDE SEQUENCE [LARGE SCALE GENOMIC DNA]</scope>
    <source>
        <strain evidence="1">ZHUSHIDOU_FW_LH</strain>
        <tissue evidence="1">Leaf</tissue>
    </source>
</reference>
<evidence type="ECO:0000313" key="1">
    <source>
        <dbReference type="EMBL" id="KAK7275085.1"/>
    </source>
</evidence>
<organism evidence="1 2">
    <name type="scientific">Crotalaria pallida</name>
    <name type="common">Smooth rattlebox</name>
    <name type="synonym">Crotalaria striata</name>
    <dbReference type="NCBI Taxonomy" id="3830"/>
    <lineage>
        <taxon>Eukaryota</taxon>
        <taxon>Viridiplantae</taxon>
        <taxon>Streptophyta</taxon>
        <taxon>Embryophyta</taxon>
        <taxon>Tracheophyta</taxon>
        <taxon>Spermatophyta</taxon>
        <taxon>Magnoliopsida</taxon>
        <taxon>eudicotyledons</taxon>
        <taxon>Gunneridae</taxon>
        <taxon>Pentapetalae</taxon>
        <taxon>rosids</taxon>
        <taxon>fabids</taxon>
        <taxon>Fabales</taxon>
        <taxon>Fabaceae</taxon>
        <taxon>Papilionoideae</taxon>
        <taxon>50 kb inversion clade</taxon>
        <taxon>genistoids sensu lato</taxon>
        <taxon>core genistoids</taxon>
        <taxon>Crotalarieae</taxon>
        <taxon>Crotalaria</taxon>
    </lineage>
</organism>
<accession>A0AAN9FKJ8</accession>
<name>A0AAN9FKJ8_CROPI</name>
<proteinExistence type="predicted"/>
<evidence type="ECO:0000313" key="2">
    <source>
        <dbReference type="Proteomes" id="UP001372338"/>
    </source>
</evidence>
<comment type="caution">
    <text evidence="1">The sequence shown here is derived from an EMBL/GenBank/DDBJ whole genome shotgun (WGS) entry which is preliminary data.</text>
</comment>
<gene>
    <name evidence="1" type="ORF">RIF29_16192</name>
</gene>
<dbReference type="Proteomes" id="UP001372338">
    <property type="component" value="Unassembled WGS sequence"/>
</dbReference>
<sequence length="260" mass="27823">MEDVITEAAPPSRFLEEDLNNFTLPSPSLPSPFLLFSLPKPSLPLKPPTLLISLSLPSPSPPLPSSPLLSSLILPELPLSPAPRPLNDSISLHSLPNGTVFVSVNTPISPDRAHAVAKVLLGDSVLPDSVLVLDDIRPRNYRGRLSSDEAIAFKLETSAERKRAAGEKLLEGLEYYPSGSVADGLGAAILGRCQVLNIRASLCVSWPRFDASVVELIKGAMRNGALHGLDLDLVLNSSGEVLKPGRSSSKDHAYQSDLYI</sequence>
<dbReference type="PANTHER" id="PTHR37227:SF2">
    <property type="entry name" value="OS01G0219000 PROTEIN"/>
    <property type="match status" value="1"/>
</dbReference>
<keyword evidence="2" id="KW-1185">Reference proteome</keyword>
<dbReference type="EMBL" id="JAYWIO010000003">
    <property type="protein sequence ID" value="KAK7275085.1"/>
    <property type="molecule type" value="Genomic_DNA"/>
</dbReference>